<gene>
    <name evidence="5" type="ORF">TcWFU_008396</name>
</gene>
<reference evidence="5 6" key="1">
    <citation type="journal article" date="2022" name="Front. Cell. Infect. Microbiol.">
        <title>The Genomes of Two Strains of Taenia crassiceps the Animal Model for the Study of Human Cysticercosis.</title>
        <authorList>
            <person name="Bobes R.J."/>
            <person name="Estrada K."/>
            <person name="Rios-Valencia D.G."/>
            <person name="Calderon-Gallegos A."/>
            <person name="de la Torre P."/>
            <person name="Carrero J.C."/>
            <person name="Sanchez-Flores A."/>
            <person name="Laclette J.P."/>
        </authorList>
    </citation>
    <scope>NUCLEOTIDE SEQUENCE [LARGE SCALE GENOMIC DNA]</scope>
    <source>
        <strain evidence="5">WFUcys</strain>
    </source>
</reference>
<organism evidence="5 6">
    <name type="scientific">Taenia crassiceps</name>
    <dbReference type="NCBI Taxonomy" id="6207"/>
    <lineage>
        <taxon>Eukaryota</taxon>
        <taxon>Metazoa</taxon>
        <taxon>Spiralia</taxon>
        <taxon>Lophotrochozoa</taxon>
        <taxon>Platyhelminthes</taxon>
        <taxon>Cestoda</taxon>
        <taxon>Eucestoda</taxon>
        <taxon>Cyclophyllidea</taxon>
        <taxon>Taeniidae</taxon>
        <taxon>Taenia</taxon>
    </lineage>
</organism>
<dbReference type="InterPro" id="IPR050143">
    <property type="entry name" value="TRIM/RBCC"/>
</dbReference>
<dbReference type="InterPro" id="IPR027370">
    <property type="entry name" value="Znf-RING_euk"/>
</dbReference>
<evidence type="ECO:0000256" key="2">
    <source>
        <dbReference type="ARBA" id="ARBA00022771"/>
    </source>
</evidence>
<feature type="domain" description="Zinc finger RING-type eukaryotic" evidence="4">
    <location>
        <begin position="10"/>
        <end position="46"/>
    </location>
</feature>
<evidence type="ECO:0000256" key="1">
    <source>
        <dbReference type="ARBA" id="ARBA00022723"/>
    </source>
</evidence>
<keyword evidence="2" id="KW-0863">Zinc-finger</keyword>
<dbReference type="Pfam" id="PF13445">
    <property type="entry name" value="zf-RING_UBOX"/>
    <property type="match status" value="1"/>
</dbReference>
<evidence type="ECO:0000256" key="3">
    <source>
        <dbReference type="ARBA" id="ARBA00022833"/>
    </source>
</evidence>
<dbReference type="Proteomes" id="UP001651158">
    <property type="component" value="Unassembled WGS sequence"/>
</dbReference>
<dbReference type="Gene3D" id="3.30.40.10">
    <property type="entry name" value="Zinc/RING finger domain, C3HC4 (zinc finger)"/>
    <property type="match status" value="1"/>
</dbReference>
<sequence length="278" mass="31376">MNSTDEDLICGVCQNLMNDPHRLPCGHTFCLRPCLLSRAGATSVRCIQCQVTFDVTDLSRKVYVAEPFRMGWRRIAVCGPKQTQQINCRQESEQDPLQKRQYCLTLRTKLNSLCRQKTLLISQKSKFLKTTEIIEALNAADMQLREAADAILNAALTKLEELDKDSCGSIYKLIQRISKLSIKVGGTQDIKQSLKWARDMQAALTYQKKLYSLIREAGALKVAIENLIPLPITQMQASDRIAKISEYLSDFNFIISDGVIPLPVPPRNDNQDKRQVAT</sequence>
<proteinExistence type="predicted"/>
<evidence type="ECO:0000313" key="5">
    <source>
        <dbReference type="EMBL" id="KAL5103594.1"/>
    </source>
</evidence>
<accession>A0ABR4Q1R1</accession>
<dbReference type="EMBL" id="JAKROA010000017">
    <property type="protein sequence ID" value="KAL5103594.1"/>
    <property type="molecule type" value="Genomic_DNA"/>
</dbReference>
<protein>
    <recommendedName>
        <fullName evidence="4">Zinc finger RING-type eukaryotic domain-containing protein</fullName>
    </recommendedName>
</protein>
<keyword evidence="3" id="KW-0862">Zinc</keyword>
<comment type="caution">
    <text evidence="5">The sequence shown here is derived from an EMBL/GenBank/DDBJ whole genome shotgun (WGS) entry which is preliminary data.</text>
</comment>
<dbReference type="SUPFAM" id="SSF57850">
    <property type="entry name" value="RING/U-box"/>
    <property type="match status" value="1"/>
</dbReference>
<keyword evidence="1" id="KW-0479">Metal-binding</keyword>
<dbReference type="InterPro" id="IPR013083">
    <property type="entry name" value="Znf_RING/FYVE/PHD"/>
</dbReference>
<evidence type="ECO:0000313" key="6">
    <source>
        <dbReference type="Proteomes" id="UP001651158"/>
    </source>
</evidence>
<dbReference type="PANTHER" id="PTHR24103">
    <property type="entry name" value="E3 UBIQUITIN-PROTEIN LIGASE TRIM"/>
    <property type="match status" value="1"/>
</dbReference>
<keyword evidence="6" id="KW-1185">Reference proteome</keyword>
<name>A0ABR4Q1R1_9CEST</name>
<evidence type="ECO:0000259" key="4">
    <source>
        <dbReference type="Pfam" id="PF13445"/>
    </source>
</evidence>